<dbReference type="InterPro" id="IPR000719">
    <property type="entry name" value="Prot_kinase_dom"/>
</dbReference>
<keyword evidence="6 7" id="KW-0067">ATP-binding</keyword>
<evidence type="ECO:0000259" key="9">
    <source>
        <dbReference type="PROSITE" id="PS50011"/>
    </source>
</evidence>
<protein>
    <recommendedName>
        <fullName evidence="1">non-specific serine/threonine protein kinase</fullName>
        <ecNumber evidence="1">2.7.11.1</ecNumber>
    </recommendedName>
</protein>
<dbReference type="Pfam" id="PF00069">
    <property type="entry name" value="Pkinase"/>
    <property type="match status" value="1"/>
</dbReference>
<keyword evidence="4 7" id="KW-0547">Nucleotide-binding</keyword>
<evidence type="ECO:0000256" key="1">
    <source>
        <dbReference type="ARBA" id="ARBA00012513"/>
    </source>
</evidence>
<dbReference type="SUPFAM" id="SSF56112">
    <property type="entry name" value="Protein kinase-like (PK-like)"/>
    <property type="match status" value="1"/>
</dbReference>
<dbReference type="AlphaFoldDB" id="A0A6H9Y995"/>
<dbReference type="InterPro" id="IPR008271">
    <property type="entry name" value="Ser/Thr_kinase_AS"/>
</dbReference>
<dbReference type="EMBL" id="WBMT01000028">
    <property type="protein sequence ID" value="KAB2340885.1"/>
    <property type="molecule type" value="Genomic_DNA"/>
</dbReference>
<dbReference type="GO" id="GO:0004674">
    <property type="term" value="F:protein serine/threonine kinase activity"/>
    <property type="evidence" value="ECO:0007669"/>
    <property type="project" value="UniProtKB-KW"/>
</dbReference>
<name>A0A6H9Y995_9ACTN</name>
<keyword evidence="2 10" id="KW-0723">Serine/threonine-protein kinase</keyword>
<dbReference type="PROSITE" id="PS00107">
    <property type="entry name" value="PROTEIN_KINASE_ATP"/>
    <property type="match status" value="1"/>
</dbReference>
<dbReference type="PROSITE" id="PS50011">
    <property type="entry name" value="PROTEIN_KINASE_DOM"/>
    <property type="match status" value="1"/>
</dbReference>
<accession>A0A6H9Y995</accession>
<evidence type="ECO:0000313" key="11">
    <source>
        <dbReference type="Proteomes" id="UP000468735"/>
    </source>
</evidence>
<keyword evidence="3" id="KW-0808">Transferase</keyword>
<feature type="binding site" evidence="7">
    <location>
        <position position="69"/>
    </location>
    <ligand>
        <name>ATP</name>
        <dbReference type="ChEBI" id="CHEBI:30616"/>
    </ligand>
</feature>
<organism evidence="10 11">
    <name type="scientific">Actinomadura rudentiformis</name>
    <dbReference type="NCBI Taxonomy" id="359158"/>
    <lineage>
        <taxon>Bacteria</taxon>
        <taxon>Bacillati</taxon>
        <taxon>Actinomycetota</taxon>
        <taxon>Actinomycetes</taxon>
        <taxon>Streptosporangiales</taxon>
        <taxon>Thermomonosporaceae</taxon>
        <taxon>Actinomadura</taxon>
    </lineage>
</organism>
<dbReference type="RefSeq" id="WP_151569378.1">
    <property type="nucleotide sequence ID" value="NZ_WBMT01000028.1"/>
</dbReference>
<sequence>MIAFTCPERHQQPAADTVRRGASMGGHTRNGEGRLIRNRYLLRELLGQGGMGAVWLAQDQLLRRDVAVKEVIFSCGPTEEQRKIRFDRSLREARSSARLRHPAIIEVYDAFERDGRLWIVMRYFPGRSLAAILLDLGSLAPERVAHIGVVVLDALTAAHSLGVVHRDVKPANILIAETGEIVLTDFGVAFVDGETTLTLHGEVLGTCLYMAPEQLCGELAAPSADLWALGATLYEAVQGHPPCVGPDASLPASAPLTPIINGLMRKDPEQRLTAHLAGQMLAEIARRPEDPREGAV</sequence>
<dbReference type="InterPro" id="IPR017441">
    <property type="entry name" value="Protein_kinase_ATP_BS"/>
</dbReference>
<dbReference type="Gene3D" id="1.10.510.10">
    <property type="entry name" value="Transferase(Phosphotransferase) domain 1"/>
    <property type="match status" value="1"/>
</dbReference>
<evidence type="ECO:0000256" key="3">
    <source>
        <dbReference type="ARBA" id="ARBA00022679"/>
    </source>
</evidence>
<reference evidence="10 11" key="1">
    <citation type="submission" date="2019-09" db="EMBL/GenBank/DDBJ databases">
        <title>Actinomadura physcomitrii sp. nov., a novel actinomycete isolated from moss [Physcomitrium sphaericum (Ludw) Fuernr].</title>
        <authorList>
            <person name="Zhuang X."/>
            <person name="Liu C."/>
        </authorList>
    </citation>
    <scope>NUCLEOTIDE SEQUENCE [LARGE SCALE GENOMIC DNA]</scope>
    <source>
        <strain evidence="10 11">HMC1</strain>
    </source>
</reference>
<dbReference type="SMART" id="SM00220">
    <property type="entry name" value="S_TKc"/>
    <property type="match status" value="1"/>
</dbReference>
<dbReference type="PANTHER" id="PTHR43289:SF6">
    <property type="entry name" value="SERINE_THREONINE-PROTEIN KINASE NEKL-3"/>
    <property type="match status" value="1"/>
</dbReference>
<dbReference type="Gene3D" id="3.30.200.20">
    <property type="entry name" value="Phosphorylase Kinase, domain 1"/>
    <property type="match status" value="1"/>
</dbReference>
<dbReference type="EC" id="2.7.11.1" evidence="1"/>
<evidence type="ECO:0000256" key="7">
    <source>
        <dbReference type="PROSITE-ProRule" id="PRU10141"/>
    </source>
</evidence>
<feature type="region of interest" description="Disordered" evidence="8">
    <location>
        <begin position="1"/>
        <end position="30"/>
    </location>
</feature>
<evidence type="ECO:0000256" key="5">
    <source>
        <dbReference type="ARBA" id="ARBA00022777"/>
    </source>
</evidence>
<dbReference type="InterPro" id="IPR011009">
    <property type="entry name" value="Kinase-like_dom_sf"/>
</dbReference>
<keyword evidence="11" id="KW-1185">Reference proteome</keyword>
<dbReference type="PROSITE" id="PS00108">
    <property type="entry name" value="PROTEIN_KINASE_ST"/>
    <property type="match status" value="1"/>
</dbReference>
<proteinExistence type="predicted"/>
<evidence type="ECO:0000313" key="10">
    <source>
        <dbReference type="EMBL" id="KAB2340885.1"/>
    </source>
</evidence>
<evidence type="ECO:0000256" key="4">
    <source>
        <dbReference type="ARBA" id="ARBA00022741"/>
    </source>
</evidence>
<dbReference type="PANTHER" id="PTHR43289">
    <property type="entry name" value="MITOGEN-ACTIVATED PROTEIN KINASE KINASE KINASE 20-RELATED"/>
    <property type="match status" value="1"/>
</dbReference>
<evidence type="ECO:0000256" key="6">
    <source>
        <dbReference type="ARBA" id="ARBA00022840"/>
    </source>
</evidence>
<gene>
    <name evidence="10" type="ORF">F8566_44040</name>
</gene>
<evidence type="ECO:0000256" key="8">
    <source>
        <dbReference type="SAM" id="MobiDB-lite"/>
    </source>
</evidence>
<dbReference type="GO" id="GO:0005524">
    <property type="term" value="F:ATP binding"/>
    <property type="evidence" value="ECO:0007669"/>
    <property type="project" value="UniProtKB-UniRule"/>
</dbReference>
<evidence type="ECO:0000256" key="2">
    <source>
        <dbReference type="ARBA" id="ARBA00022527"/>
    </source>
</evidence>
<dbReference type="OrthoDB" id="3679634at2"/>
<feature type="domain" description="Protein kinase" evidence="9">
    <location>
        <begin position="40"/>
        <end position="296"/>
    </location>
</feature>
<comment type="caution">
    <text evidence="10">The sequence shown here is derived from an EMBL/GenBank/DDBJ whole genome shotgun (WGS) entry which is preliminary data.</text>
</comment>
<dbReference type="CDD" id="cd14014">
    <property type="entry name" value="STKc_PknB_like"/>
    <property type="match status" value="1"/>
</dbReference>
<dbReference type="Proteomes" id="UP000468735">
    <property type="component" value="Unassembled WGS sequence"/>
</dbReference>
<keyword evidence="5 10" id="KW-0418">Kinase</keyword>